<proteinExistence type="predicted"/>
<keyword evidence="2" id="KW-1185">Reference proteome</keyword>
<comment type="caution">
    <text evidence="1">The sequence shown here is derived from an EMBL/GenBank/DDBJ whole genome shotgun (WGS) entry which is preliminary data.</text>
</comment>
<protein>
    <submittedName>
        <fullName evidence="1">Uncharacterized protein</fullName>
    </submittedName>
</protein>
<dbReference type="AlphaFoldDB" id="A0AAV3XIN9"/>
<dbReference type="SUPFAM" id="SSF101386">
    <property type="entry name" value="all-alpha NTP pyrophosphatases"/>
    <property type="match status" value="1"/>
</dbReference>
<organism evidence="1 2">
    <name type="scientific">Microseira wollei NIES-4236</name>
    <dbReference type="NCBI Taxonomy" id="2530354"/>
    <lineage>
        <taxon>Bacteria</taxon>
        <taxon>Bacillati</taxon>
        <taxon>Cyanobacteriota</taxon>
        <taxon>Cyanophyceae</taxon>
        <taxon>Oscillatoriophycideae</taxon>
        <taxon>Aerosakkonematales</taxon>
        <taxon>Aerosakkonemataceae</taxon>
        <taxon>Microseira</taxon>
    </lineage>
</organism>
<gene>
    <name evidence="1" type="ORF">MiSe_73210</name>
</gene>
<sequence>MRKQYNKLVRDTADATLRERIPEIIQQNGLKYQVVTSAKSEYCQARQKLIEEAQEAAEANEELITELADLYYGINRELVLA</sequence>
<dbReference type="RefSeq" id="WP_226590129.1">
    <property type="nucleotide sequence ID" value="NZ_BLAY01000167.1"/>
</dbReference>
<dbReference type="EMBL" id="BLAY01000167">
    <property type="protein sequence ID" value="GET42503.1"/>
    <property type="molecule type" value="Genomic_DNA"/>
</dbReference>
<evidence type="ECO:0000313" key="1">
    <source>
        <dbReference type="EMBL" id="GET42503.1"/>
    </source>
</evidence>
<dbReference type="Proteomes" id="UP001050975">
    <property type="component" value="Unassembled WGS sequence"/>
</dbReference>
<reference evidence="1" key="1">
    <citation type="submission" date="2019-10" db="EMBL/GenBank/DDBJ databases">
        <title>Draft genome sequece of Microseira wollei NIES-4236.</title>
        <authorList>
            <person name="Yamaguchi H."/>
            <person name="Suzuki S."/>
            <person name="Kawachi M."/>
        </authorList>
    </citation>
    <scope>NUCLEOTIDE SEQUENCE</scope>
    <source>
        <strain evidence="1">NIES-4236</strain>
    </source>
</reference>
<name>A0AAV3XIN9_9CYAN</name>
<evidence type="ECO:0000313" key="2">
    <source>
        <dbReference type="Proteomes" id="UP001050975"/>
    </source>
</evidence>
<accession>A0AAV3XIN9</accession>